<dbReference type="EMBL" id="CP026115">
    <property type="protein sequence ID" value="QHW08403.1"/>
    <property type="molecule type" value="Genomic_DNA"/>
</dbReference>
<gene>
    <name evidence="1" type="ORF">C2H86_28590</name>
</gene>
<dbReference type="Proteomes" id="UP000464480">
    <property type="component" value="Chromosome"/>
</dbReference>
<sequence length="265" mass="30769">MEHPFILFPIFPPYKHWFPNSAQAFPANRNVNARMEAIDPCAQPFMSAWYCNEYLTWRGFVHMDEQIYSVMTRSLEVMLLWSFSQRISLLDWDERHVDSYSIFCAQPPESWTSSAPHHKYAEAPHTPFYDWPINQEWRPFKRSACATGDAGKIVATSHHRKINCAREFFDFYHSMTMSARPNPVSRRMHTPPKLPKNHGLPTFTNHQMDWLLKFALEDGLQSDKALEIGVLMSFARWTDYPRATVIGTNQSSSSLAQFTRSNSGV</sequence>
<reference evidence="1 2" key="1">
    <citation type="submission" date="2020-02" db="EMBL/GenBank/DDBJ databases">
        <title>Pseudomonas Putida W5 Complete Genome Assembly.</title>
        <authorList>
            <person name="Yuan Z.-C."/>
            <person name="Shaw G.A."/>
            <person name="Cusano A.D."/>
            <person name="Caddey B.J."/>
            <person name="Weselowski B.J."/>
        </authorList>
    </citation>
    <scope>NUCLEOTIDE SEQUENCE [LARGE SCALE GENOMIC DNA]</scope>
    <source>
        <strain evidence="1 2">W5</strain>
    </source>
</reference>
<evidence type="ECO:0000313" key="2">
    <source>
        <dbReference type="Proteomes" id="UP000464480"/>
    </source>
</evidence>
<dbReference type="RefSeq" id="WP_159410590.1">
    <property type="nucleotide sequence ID" value="NZ_CP026115.2"/>
</dbReference>
<name>A0A6I7ED36_PSEPU</name>
<evidence type="ECO:0000313" key="1">
    <source>
        <dbReference type="EMBL" id="QHW08403.1"/>
    </source>
</evidence>
<accession>A0A6I7ED36</accession>
<dbReference type="AlphaFoldDB" id="A0A6I7ED36"/>
<proteinExistence type="predicted"/>
<organism evidence="1 2">
    <name type="scientific">Pseudomonas putida</name>
    <name type="common">Arthrobacter siderocapsulatus</name>
    <dbReference type="NCBI Taxonomy" id="303"/>
    <lineage>
        <taxon>Bacteria</taxon>
        <taxon>Pseudomonadati</taxon>
        <taxon>Pseudomonadota</taxon>
        <taxon>Gammaproteobacteria</taxon>
        <taxon>Pseudomonadales</taxon>
        <taxon>Pseudomonadaceae</taxon>
        <taxon>Pseudomonas</taxon>
    </lineage>
</organism>
<protein>
    <submittedName>
        <fullName evidence="1">Uncharacterized protein</fullName>
    </submittedName>
</protein>